<evidence type="ECO:0000256" key="3">
    <source>
        <dbReference type="ARBA" id="ARBA00022692"/>
    </source>
</evidence>
<dbReference type="OrthoDB" id="7059309at2"/>
<dbReference type="EMBL" id="FOHB01000008">
    <property type="protein sequence ID" value="SES45423.1"/>
    <property type="molecule type" value="Genomic_DNA"/>
</dbReference>
<evidence type="ECO:0000256" key="7">
    <source>
        <dbReference type="ARBA" id="ARBA00023136"/>
    </source>
</evidence>
<proteinExistence type="inferred from homology"/>
<dbReference type="SFLD" id="SFLDS00003">
    <property type="entry name" value="Haloacid_Dehalogenase"/>
    <property type="match status" value="1"/>
</dbReference>
<dbReference type="PANTHER" id="PTHR48085:SF5">
    <property type="entry name" value="CADMIUM_ZINC-TRANSPORTING ATPASE HMA4-RELATED"/>
    <property type="match status" value="1"/>
</dbReference>
<comment type="similarity">
    <text evidence="2 8">Belongs to the cation transport ATPase (P-type) (TC 3.A.3) family. Type IB subfamily.</text>
</comment>
<feature type="transmembrane region" description="Helical" evidence="8">
    <location>
        <begin position="12"/>
        <end position="30"/>
    </location>
</feature>
<evidence type="ECO:0000259" key="10">
    <source>
        <dbReference type="Pfam" id="PF00122"/>
    </source>
</evidence>
<keyword evidence="8" id="KW-0547">Nucleotide-binding</keyword>
<dbReference type="InterPro" id="IPR051014">
    <property type="entry name" value="Cation_Transport_ATPase_IB"/>
</dbReference>
<dbReference type="SUPFAM" id="SSF81665">
    <property type="entry name" value="Calcium ATPase, transmembrane domain M"/>
    <property type="match status" value="1"/>
</dbReference>
<dbReference type="RefSeq" id="WP_091761651.1">
    <property type="nucleotide sequence ID" value="NZ_FOHB01000008.1"/>
</dbReference>
<gene>
    <name evidence="11" type="ORF">SAMN05216199_3791</name>
</gene>
<evidence type="ECO:0000256" key="4">
    <source>
        <dbReference type="ARBA" id="ARBA00022723"/>
    </source>
</evidence>
<dbReference type="PRINTS" id="PR00119">
    <property type="entry name" value="CATATPASE"/>
</dbReference>
<evidence type="ECO:0000256" key="5">
    <source>
        <dbReference type="ARBA" id="ARBA00022967"/>
    </source>
</evidence>
<keyword evidence="4 8" id="KW-0479">Metal-binding</keyword>
<dbReference type="Gene3D" id="3.40.1110.10">
    <property type="entry name" value="Calcium-transporting ATPase, cytoplasmic domain N"/>
    <property type="match status" value="1"/>
</dbReference>
<evidence type="ECO:0000256" key="2">
    <source>
        <dbReference type="ARBA" id="ARBA00006024"/>
    </source>
</evidence>
<keyword evidence="8" id="KW-0067">ATP-binding</keyword>
<keyword evidence="6 8" id="KW-1133">Transmembrane helix</keyword>
<dbReference type="InterPro" id="IPR023214">
    <property type="entry name" value="HAD_sf"/>
</dbReference>
<evidence type="ECO:0000256" key="6">
    <source>
        <dbReference type="ARBA" id="ARBA00022989"/>
    </source>
</evidence>
<dbReference type="PROSITE" id="PS00154">
    <property type="entry name" value="ATPASE_E1_E2"/>
    <property type="match status" value="1"/>
</dbReference>
<dbReference type="InterPro" id="IPR023299">
    <property type="entry name" value="ATPase_P-typ_cyto_dom_N"/>
</dbReference>
<feature type="domain" description="P-type ATPase A" evidence="10">
    <location>
        <begin position="118"/>
        <end position="219"/>
    </location>
</feature>
<comment type="subcellular location">
    <subcellularLocation>
        <location evidence="1">Cell membrane</location>
        <topology evidence="1">Multi-pass membrane protein</topology>
    </subcellularLocation>
</comment>
<name>A0A1H9XID3_9MICO</name>
<protein>
    <submittedName>
        <fullName evidence="11">Heavy metal-(Cd/Co/Hg/Pb/Zn)-translocating P-type ATPase</fullName>
    </submittedName>
</protein>
<feature type="transmembrane region" description="Helical" evidence="8">
    <location>
        <begin position="558"/>
        <end position="579"/>
    </location>
</feature>
<dbReference type="Proteomes" id="UP000199019">
    <property type="component" value="Unassembled WGS sequence"/>
</dbReference>
<dbReference type="STRING" id="587636.SAMN05216199_3791"/>
<reference evidence="12" key="1">
    <citation type="submission" date="2016-10" db="EMBL/GenBank/DDBJ databases">
        <authorList>
            <person name="Varghese N."/>
            <person name="Submissions S."/>
        </authorList>
    </citation>
    <scope>NUCLEOTIDE SEQUENCE [LARGE SCALE GENOMIC DNA]</scope>
    <source>
        <strain evidence="12">CGMCC 1.6963</strain>
    </source>
</reference>
<dbReference type="NCBIfam" id="TIGR01512">
    <property type="entry name" value="ATPase-IB2_Cd"/>
    <property type="match status" value="1"/>
</dbReference>
<feature type="region of interest" description="Disordered" evidence="9">
    <location>
        <begin position="615"/>
        <end position="641"/>
    </location>
</feature>
<dbReference type="Pfam" id="PF00702">
    <property type="entry name" value="Hydrolase"/>
    <property type="match status" value="1"/>
</dbReference>
<dbReference type="InterPro" id="IPR008250">
    <property type="entry name" value="ATPase_P-typ_transduc_dom_A_sf"/>
</dbReference>
<sequence>MRPLAAFARRHWFGLLTLLVGAVGGLLIALDQPEAARWTVSAFSLGFAAVRTWHMLVDLRRGRYGVDVLAVTAIVSTVVVGEYWASLVIVLMMTTGRALEALAAGRAERELSALLDRAPRTAHRLVPGGSGHTTDVPVGEVQPDDELLVKPGEVLPVDGLLLSTSAAFDESSLTGEPLPVEHVRGEPVMSGSVTGARPIILRATASAADSQYQRIIDLVSEAQRSRAPFVRLADRVAVPFTLVSFTIAGAAWWLSGEASRFAEVLVVATPCPLLIAAPVAFMAGMSRAAHHGIIVKNGGTLEQLSHIRTAAFDKTGTLTRGAPELAAVDVADGMHPDAVLALAAGVERLSTHPLAEAIVAGARERGLTLPVAHAGQETTAHGVTATVEGHTVVVGKEDYVASHVRGIPDLPLAPGHSAVHVAVDGGYAGRLALADHVRHDTARTIAALRATGVGQVLMLTGDAPATAQHIGSAIGIDDVRAGLLPQDKVDIVAGLPHRPVMMVGDGVNDAPVLAAADVGVAMGARGSTAASESADVVVLLDDLYRAVRAVQIGRRTMAVAWQAIGLGVGLSVALMLVASAGVLPAIIGAWTQEGVDLACILWALLARQPGREEQAALAEVERPAEDAAAQRTGQNGQRTAA</sequence>
<dbReference type="GO" id="GO:0015086">
    <property type="term" value="F:cadmium ion transmembrane transporter activity"/>
    <property type="evidence" value="ECO:0007669"/>
    <property type="project" value="TreeGrafter"/>
</dbReference>
<dbReference type="SUPFAM" id="SSF81653">
    <property type="entry name" value="Calcium ATPase, transduction domain A"/>
    <property type="match status" value="1"/>
</dbReference>
<dbReference type="PANTHER" id="PTHR48085">
    <property type="entry name" value="CADMIUM/ZINC-TRANSPORTING ATPASE HMA2-RELATED"/>
    <property type="match status" value="1"/>
</dbReference>
<feature type="transmembrane region" description="Helical" evidence="8">
    <location>
        <begin position="261"/>
        <end position="283"/>
    </location>
</feature>
<dbReference type="InterPro" id="IPR059000">
    <property type="entry name" value="ATPase_P-type_domA"/>
</dbReference>
<evidence type="ECO:0000256" key="9">
    <source>
        <dbReference type="SAM" id="MobiDB-lite"/>
    </source>
</evidence>
<dbReference type="GO" id="GO:0019829">
    <property type="term" value="F:ATPase-coupled monoatomic cation transmembrane transporter activity"/>
    <property type="evidence" value="ECO:0007669"/>
    <property type="project" value="InterPro"/>
</dbReference>
<dbReference type="SUPFAM" id="SSF56784">
    <property type="entry name" value="HAD-like"/>
    <property type="match status" value="1"/>
</dbReference>
<dbReference type="InterPro" id="IPR018303">
    <property type="entry name" value="ATPase_P-typ_P_site"/>
</dbReference>
<dbReference type="GO" id="GO:0005886">
    <property type="term" value="C:plasma membrane"/>
    <property type="evidence" value="ECO:0007669"/>
    <property type="project" value="UniProtKB-SubCell"/>
</dbReference>
<organism evidence="11 12">
    <name type="scientific">Pedococcus cremeus</name>
    <dbReference type="NCBI Taxonomy" id="587636"/>
    <lineage>
        <taxon>Bacteria</taxon>
        <taxon>Bacillati</taxon>
        <taxon>Actinomycetota</taxon>
        <taxon>Actinomycetes</taxon>
        <taxon>Micrococcales</taxon>
        <taxon>Intrasporangiaceae</taxon>
        <taxon>Pedococcus</taxon>
    </lineage>
</organism>
<keyword evidence="5" id="KW-1278">Translocase</keyword>
<evidence type="ECO:0000256" key="8">
    <source>
        <dbReference type="RuleBase" id="RU362081"/>
    </source>
</evidence>
<feature type="transmembrane region" description="Helical" evidence="8">
    <location>
        <begin position="68"/>
        <end position="92"/>
    </location>
</feature>
<dbReference type="InterPro" id="IPR023298">
    <property type="entry name" value="ATPase_P-typ_TM_dom_sf"/>
</dbReference>
<keyword evidence="8" id="KW-1003">Cell membrane</keyword>
<keyword evidence="7 8" id="KW-0472">Membrane</keyword>
<feature type="compositionally biased region" description="Basic and acidic residues" evidence="9">
    <location>
        <begin position="615"/>
        <end position="625"/>
    </location>
</feature>
<dbReference type="InterPro" id="IPR044492">
    <property type="entry name" value="P_typ_ATPase_HD_dom"/>
</dbReference>
<feature type="compositionally biased region" description="Polar residues" evidence="9">
    <location>
        <begin position="631"/>
        <end position="641"/>
    </location>
</feature>
<dbReference type="GO" id="GO:0046872">
    <property type="term" value="F:metal ion binding"/>
    <property type="evidence" value="ECO:0007669"/>
    <property type="project" value="UniProtKB-KW"/>
</dbReference>
<dbReference type="GO" id="GO:0005524">
    <property type="term" value="F:ATP binding"/>
    <property type="evidence" value="ECO:0007669"/>
    <property type="project" value="UniProtKB-UniRule"/>
</dbReference>
<dbReference type="GO" id="GO:0016887">
    <property type="term" value="F:ATP hydrolysis activity"/>
    <property type="evidence" value="ECO:0007669"/>
    <property type="project" value="InterPro"/>
</dbReference>
<dbReference type="SFLD" id="SFLDG00002">
    <property type="entry name" value="C1.7:_P-type_atpase_like"/>
    <property type="match status" value="1"/>
</dbReference>
<keyword evidence="12" id="KW-1185">Reference proteome</keyword>
<accession>A0A1H9XID3</accession>
<dbReference type="NCBIfam" id="TIGR01525">
    <property type="entry name" value="ATPase-IB_hvy"/>
    <property type="match status" value="1"/>
</dbReference>
<evidence type="ECO:0000313" key="11">
    <source>
        <dbReference type="EMBL" id="SES45423.1"/>
    </source>
</evidence>
<dbReference type="NCBIfam" id="TIGR01494">
    <property type="entry name" value="ATPase_P-type"/>
    <property type="match status" value="1"/>
</dbReference>
<feature type="transmembrane region" description="Helical" evidence="8">
    <location>
        <begin position="236"/>
        <end position="255"/>
    </location>
</feature>
<dbReference type="Gene3D" id="2.70.150.10">
    <property type="entry name" value="Calcium-transporting ATPase, cytoplasmic transduction domain A"/>
    <property type="match status" value="1"/>
</dbReference>
<dbReference type="InterPro" id="IPR036412">
    <property type="entry name" value="HAD-like_sf"/>
</dbReference>
<keyword evidence="3 8" id="KW-0812">Transmembrane</keyword>
<dbReference type="AlphaFoldDB" id="A0A1H9XID3"/>
<evidence type="ECO:0000313" key="12">
    <source>
        <dbReference type="Proteomes" id="UP000199019"/>
    </source>
</evidence>
<dbReference type="Gene3D" id="3.40.50.1000">
    <property type="entry name" value="HAD superfamily/HAD-like"/>
    <property type="match status" value="1"/>
</dbReference>
<dbReference type="InterPro" id="IPR027256">
    <property type="entry name" value="P-typ_ATPase_IB"/>
</dbReference>
<evidence type="ECO:0000256" key="1">
    <source>
        <dbReference type="ARBA" id="ARBA00004651"/>
    </source>
</evidence>
<dbReference type="Pfam" id="PF00122">
    <property type="entry name" value="E1-E2_ATPase"/>
    <property type="match status" value="1"/>
</dbReference>
<dbReference type="SFLD" id="SFLDF00027">
    <property type="entry name" value="p-type_atpase"/>
    <property type="match status" value="1"/>
</dbReference>
<dbReference type="InterPro" id="IPR001757">
    <property type="entry name" value="P_typ_ATPase"/>
</dbReference>